<organism evidence="4 5">
    <name type="scientific">Morchella conica CCBAS932</name>
    <dbReference type="NCBI Taxonomy" id="1392247"/>
    <lineage>
        <taxon>Eukaryota</taxon>
        <taxon>Fungi</taxon>
        <taxon>Dikarya</taxon>
        <taxon>Ascomycota</taxon>
        <taxon>Pezizomycotina</taxon>
        <taxon>Pezizomycetes</taxon>
        <taxon>Pezizales</taxon>
        <taxon>Morchellaceae</taxon>
        <taxon>Morchella</taxon>
    </lineage>
</organism>
<evidence type="ECO:0000256" key="2">
    <source>
        <dbReference type="ARBA" id="ARBA00022723"/>
    </source>
</evidence>
<dbReference type="GO" id="GO:0018773">
    <property type="term" value="F:acetylpyruvate hydrolase activity"/>
    <property type="evidence" value="ECO:0007669"/>
    <property type="project" value="TreeGrafter"/>
</dbReference>
<dbReference type="InterPro" id="IPR036663">
    <property type="entry name" value="Fumarylacetoacetase_C_sf"/>
</dbReference>
<dbReference type="PANTHER" id="PTHR11820:SF7">
    <property type="entry name" value="ACYLPYRUVASE FAHD1, MITOCHONDRIAL"/>
    <property type="match status" value="1"/>
</dbReference>
<dbReference type="STRING" id="1392247.A0A3N4KL41"/>
<keyword evidence="5" id="KW-1185">Reference proteome</keyword>
<gene>
    <name evidence="4" type="ORF">P167DRAFT_491406</name>
</gene>
<keyword evidence="2" id="KW-0479">Metal-binding</keyword>
<comment type="similarity">
    <text evidence="1">Belongs to the FAH family.</text>
</comment>
<feature type="non-terminal residue" evidence="4">
    <location>
        <position position="1"/>
    </location>
</feature>
<dbReference type="Gene3D" id="3.90.850.10">
    <property type="entry name" value="Fumarylacetoacetase-like, C-terminal domain"/>
    <property type="match status" value="1"/>
</dbReference>
<evidence type="ECO:0000313" key="5">
    <source>
        <dbReference type="Proteomes" id="UP000277580"/>
    </source>
</evidence>
<dbReference type="InterPro" id="IPR011234">
    <property type="entry name" value="Fumarylacetoacetase-like_C"/>
</dbReference>
<dbReference type="InParanoid" id="A0A3N4KL41"/>
<dbReference type="SUPFAM" id="SSF56529">
    <property type="entry name" value="FAH"/>
    <property type="match status" value="1"/>
</dbReference>
<dbReference type="AlphaFoldDB" id="A0A3N4KL41"/>
<dbReference type="PANTHER" id="PTHR11820">
    <property type="entry name" value="ACYLPYRUVASE"/>
    <property type="match status" value="1"/>
</dbReference>
<reference evidence="4 5" key="1">
    <citation type="journal article" date="2018" name="Nat. Ecol. Evol.">
        <title>Pezizomycetes genomes reveal the molecular basis of ectomycorrhizal truffle lifestyle.</title>
        <authorList>
            <person name="Murat C."/>
            <person name="Payen T."/>
            <person name="Noel B."/>
            <person name="Kuo A."/>
            <person name="Morin E."/>
            <person name="Chen J."/>
            <person name="Kohler A."/>
            <person name="Krizsan K."/>
            <person name="Balestrini R."/>
            <person name="Da Silva C."/>
            <person name="Montanini B."/>
            <person name="Hainaut M."/>
            <person name="Levati E."/>
            <person name="Barry K.W."/>
            <person name="Belfiori B."/>
            <person name="Cichocki N."/>
            <person name="Clum A."/>
            <person name="Dockter R.B."/>
            <person name="Fauchery L."/>
            <person name="Guy J."/>
            <person name="Iotti M."/>
            <person name="Le Tacon F."/>
            <person name="Lindquist E.A."/>
            <person name="Lipzen A."/>
            <person name="Malagnac F."/>
            <person name="Mello A."/>
            <person name="Molinier V."/>
            <person name="Miyauchi S."/>
            <person name="Poulain J."/>
            <person name="Riccioni C."/>
            <person name="Rubini A."/>
            <person name="Sitrit Y."/>
            <person name="Splivallo R."/>
            <person name="Traeger S."/>
            <person name="Wang M."/>
            <person name="Zifcakova L."/>
            <person name="Wipf D."/>
            <person name="Zambonelli A."/>
            <person name="Paolocci F."/>
            <person name="Nowrousian M."/>
            <person name="Ottonello S."/>
            <person name="Baldrian P."/>
            <person name="Spatafora J.W."/>
            <person name="Henrissat B."/>
            <person name="Nagy L.G."/>
            <person name="Aury J.M."/>
            <person name="Wincker P."/>
            <person name="Grigoriev I.V."/>
            <person name="Bonfante P."/>
            <person name="Martin F.M."/>
        </authorList>
    </citation>
    <scope>NUCLEOTIDE SEQUENCE [LARGE SCALE GENOMIC DNA]</scope>
    <source>
        <strain evidence="4 5">CCBAS932</strain>
    </source>
</reference>
<dbReference type="Proteomes" id="UP000277580">
    <property type="component" value="Unassembled WGS sequence"/>
</dbReference>
<dbReference type="GO" id="GO:0005739">
    <property type="term" value="C:mitochondrion"/>
    <property type="evidence" value="ECO:0007669"/>
    <property type="project" value="TreeGrafter"/>
</dbReference>
<dbReference type="Pfam" id="PF01557">
    <property type="entry name" value="FAA_hydrolase"/>
    <property type="match status" value="1"/>
</dbReference>
<sequence>TIACIGRNYADHIKELNNTTPSVPFFFLKPPGTLLHPNAGPVLCPRGVDLHYEVELAAVIGREADDLTAENALDAVKGWCVGIDMTARNYQETAKSKRLPWTLCKGFKTFLPVSGFIPKSLIPNAQDAELYLSVNGEVRQQDSTALMLFGVPKLLQHVTGVTTLYEDDLVLTGTPKGVGKVVAGDVMRAGIRVGGREIEEGRIEVRVEDRVGGFGA</sequence>
<name>A0A3N4KL41_9PEZI</name>
<accession>A0A3N4KL41</accession>
<proteinExistence type="inferred from homology"/>
<protein>
    <recommendedName>
        <fullName evidence="3">Fumarylacetoacetase-like C-terminal domain-containing protein</fullName>
    </recommendedName>
</protein>
<dbReference type="FunCoup" id="A0A3N4KL41">
    <property type="interactions" value="477"/>
</dbReference>
<evidence type="ECO:0000259" key="3">
    <source>
        <dbReference type="Pfam" id="PF01557"/>
    </source>
</evidence>
<dbReference type="GO" id="GO:0046872">
    <property type="term" value="F:metal ion binding"/>
    <property type="evidence" value="ECO:0007669"/>
    <property type="project" value="UniProtKB-KW"/>
</dbReference>
<dbReference type="EMBL" id="ML119145">
    <property type="protein sequence ID" value="RPB10128.1"/>
    <property type="molecule type" value="Genomic_DNA"/>
</dbReference>
<evidence type="ECO:0000256" key="1">
    <source>
        <dbReference type="ARBA" id="ARBA00010211"/>
    </source>
</evidence>
<dbReference type="OrthoDB" id="74910at2759"/>
<feature type="domain" description="Fumarylacetoacetase-like C-terminal" evidence="3">
    <location>
        <begin position="1"/>
        <end position="192"/>
    </location>
</feature>
<evidence type="ECO:0000313" key="4">
    <source>
        <dbReference type="EMBL" id="RPB10128.1"/>
    </source>
</evidence>